<accession>A0A2P2NZ82</accession>
<proteinExistence type="predicted"/>
<sequence>MHMNIGKAIKKIERKILKMRH</sequence>
<dbReference type="AlphaFoldDB" id="A0A2P2NZ82"/>
<name>A0A2P2NZ82_RHIMU</name>
<protein>
    <submittedName>
        <fullName evidence="1">Uncharacterized protein</fullName>
    </submittedName>
</protein>
<reference evidence="1" key="1">
    <citation type="submission" date="2018-02" db="EMBL/GenBank/DDBJ databases">
        <title>Rhizophora mucronata_Transcriptome.</title>
        <authorList>
            <person name="Meera S.P."/>
            <person name="Sreeshan A."/>
            <person name="Augustine A."/>
        </authorList>
    </citation>
    <scope>NUCLEOTIDE SEQUENCE</scope>
    <source>
        <tissue evidence="1">Leaf</tissue>
    </source>
</reference>
<dbReference type="EMBL" id="GGEC01067321">
    <property type="protein sequence ID" value="MBX47805.1"/>
    <property type="molecule type" value="Transcribed_RNA"/>
</dbReference>
<evidence type="ECO:0000313" key="1">
    <source>
        <dbReference type="EMBL" id="MBX47805.1"/>
    </source>
</evidence>
<organism evidence="1">
    <name type="scientific">Rhizophora mucronata</name>
    <name type="common">Asiatic mangrove</name>
    <dbReference type="NCBI Taxonomy" id="61149"/>
    <lineage>
        <taxon>Eukaryota</taxon>
        <taxon>Viridiplantae</taxon>
        <taxon>Streptophyta</taxon>
        <taxon>Embryophyta</taxon>
        <taxon>Tracheophyta</taxon>
        <taxon>Spermatophyta</taxon>
        <taxon>Magnoliopsida</taxon>
        <taxon>eudicotyledons</taxon>
        <taxon>Gunneridae</taxon>
        <taxon>Pentapetalae</taxon>
        <taxon>rosids</taxon>
        <taxon>fabids</taxon>
        <taxon>Malpighiales</taxon>
        <taxon>Rhizophoraceae</taxon>
        <taxon>Rhizophora</taxon>
    </lineage>
</organism>